<dbReference type="GO" id="GO:0032543">
    <property type="term" value="P:mitochondrial translation"/>
    <property type="evidence" value="ECO:0007669"/>
    <property type="project" value="TreeGrafter"/>
</dbReference>
<dbReference type="Pfam" id="PF00886">
    <property type="entry name" value="Ribosomal_S16"/>
    <property type="match status" value="1"/>
</dbReference>
<dbReference type="InterPro" id="IPR023803">
    <property type="entry name" value="Ribosomal_bS16_dom_sf"/>
</dbReference>
<geneLocation type="chloroplast" evidence="5"/>
<dbReference type="GO" id="GO:0005739">
    <property type="term" value="C:mitochondrion"/>
    <property type="evidence" value="ECO:0007669"/>
    <property type="project" value="GOC"/>
</dbReference>
<comment type="similarity">
    <text evidence="1 4">Belongs to the bacterial ribosomal protein bS16 family.</text>
</comment>
<evidence type="ECO:0000256" key="2">
    <source>
        <dbReference type="ARBA" id="ARBA00022980"/>
    </source>
</evidence>
<reference evidence="5" key="1">
    <citation type="journal article" date="2018" name="Genome Biol. Evol.">
        <title>Mobile Elements Shape Plastome Evolution in Ferns.</title>
        <authorList>
            <person name="Robison T.A."/>
            <person name="Grusz A.L."/>
            <person name="Wolf P.G."/>
            <person name="Mower J.P."/>
            <person name="Fauskee B.D."/>
            <person name="Sosa K."/>
            <person name="Schuettpelz E.L."/>
        </authorList>
    </citation>
    <scope>NUCLEOTIDE SEQUENCE</scope>
</reference>
<dbReference type="GeneID" id="38746965"/>
<keyword evidence="2 4" id="KW-0689">Ribosomal protein</keyword>
<sequence length="79" mass="9512">MVKLRFKLCGRKQRIIYRIVAIDVRVKREGKILREVGFYNPHKKEIQLDLFTRNVLYENGTQSTKSVKYILKRSKQKMI</sequence>
<evidence type="ECO:0000256" key="4">
    <source>
        <dbReference type="HAMAP-Rule" id="MF_00385"/>
    </source>
</evidence>
<protein>
    <recommendedName>
        <fullName evidence="4">Small ribosomal subunit protein bS16c</fullName>
    </recommendedName>
</protein>
<comment type="subcellular location">
    <subcellularLocation>
        <location evidence="4">Plastid</location>
        <location evidence="4">Chloroplast</location>
    </subcellularLocation>
</comment>
<dbReference type="RefSeq" id="YP_009549079.1">
    <property type="nucleotide sequence ID" value="NC_040215.1"/>
</dbReference>
<gene>
    <name evidence="4 5" type="primary">rps16</name>
</gene>
<accession>A0A3G5CTB9</accession>
<dbReference type="EMBL" id="MH173086">
    <property type="protein sequence ID" value="AYW16141.1"/>
    <property type="molecule type" value="Genomic_DNA"/>
</dbReference>
<proteinExistence type="inferred from homology"/>
<dbReference type="PANTHER" id="PTHR12919">
    <property type="entry name" value="30S RIBOSOMAL PROTEIN S16"/>
    <property type="match status" value="1"/>
</dbReference>
<dbReference type="NCBIfam" id="TIGR00002">
    <property type="entry name" value="S16"/>
    <property type="match status" value="1"/>
</dbReference>
<evidence type="ECO:0000256" key="3">
    <source>
        <dbReference type="ARBA" id="ARBA00023274"/>
    </source>
</evidence>
<keyword evidence="5" id="KW-0934">Plastid</keyword>
<dbReference type="PANTHER" id="PTHR12919:SF20">
    <property type="entry name" value="SMALL RIBOSOMAL SUBUNIT PROTEIN BS16M"/>
    <property type="match status" value="1"/>
</dbReference>
<dbReference type="HAMAP" id="MF_00385">
    <property type="entry name" value="Ribosomal_bS16"/>
    <property type="match status" value="1"/>
</dbReference>
<dbReference type="GO" id="GO:0003735">
    <property type="term" value="F:structural constituent of ribosome"/>
    <property type="evidence" value="ECO:0007669"/>
    <property type="project" value="InterPro"/>
</dbReference>
<dbReference type="Gene3D" id="3.30.1320.10">
    <property type="match status" value="1"/>
</dbReference>
<evidence type="ECO:0000313" key="5">
    <source>
        <dbReference type="EMBL" id="AYW16141.1"/>
    </source>
</evidence>
<keyword evidence="5" id="KW-0150">Chloroplast</keyword>
<dbReference type="GO" id="GO:0009507">
    <property type="term" value="C:chloroplast"/>
    <property type="evidence" value="ECO:0007669"/>
    <property type="project" value="UniProtKB-SubCell"/>
</dbReference>
<keyword evidence="3 4" id="KW-0687">Ribonucleoprotein</keyword>
<name>A0A3G5CTB9_9MONI</name>
<organism evidence="5">
    <name type="scientific">Haplopteris elongata</name>
    <dbReference type="NCBI Taxonomy" id="451070"/>
    <lineage>
        <taxon>Eukaryota</taxon>
        <taxon>Viridiplantae</taxon>
        <taxon>Streptophyta</taxon>
        <taxon>Embryophyta</taxon>
        <taxon>Tracheophyta</taxon>
        <taxon>Polypodiopsida</taxon>
        <taxon>Polypodiidae</taxon>
        <taxon>Polypodiales</taxon>
        <taxon>Pteridineae</taxon>
        <taxon>Pteridaceae</taxon>
        <taxon>Vittarioideae</taxon>
        <taxon>Haplopteris</taxon>
    </lineage>
</organism>
<dbReference type="InterPro" id="IPR000307">
    <property type="entry name" value="Ribosomal_bS16"/>
</dbReference>
<dbReference type="GO" id="GO:0015935">
    <property type="term" value="C:small ribosomal subunit"/>
    <property type="evidence" value="ECO:0007669"/>
    <property type="project" value="TreeGrafter"/>
</dbReference>
<dbReference type="AlphaFoldDB" id="A0A3G5CTB9"/>
<dbReference type="SUPFAM" id="SSF54565">
    <property type="entry name" value="Ribosomal protein S16"/>
    <property type="match status" value="1"/>
</dbReference>
<evidence type="ECO:0000256" key="1">
    <source>
        <dbReference type="ARBA" id="ARBA00006668"/>
    </source>
</evidence>